<dbReference type="OMA" id="MYSLTPA"/>
<gene>
    <name evidence="2" type="primary">LOC111598724</name>
</gene>
<evidence type="ECO:0000313" key="2">
    <source>
        <dbReference type="RefSeq" id="XP_023169883.2"/>
    </source>
</evidence>
<accession>A0A6J1LWF5</accession>
<protein>
    <submittedName>
        <fullName evidence="2">Uncharacterized protein LOC111598724</fullName>
    </submittedName>
</protein>
<dbReference type="OrthoDB" id="7762401at2759"/>
<dbReference type="AlphaFoldDB" id="A0A6J1LWF5"/>
<organism evidence="1 2">
    <name type="scientific">Drosophila hydei</name>
    <name type="common">Fruit fly</name>
    <dbReference type="NCBI Taxonomy" id="7224"/>
    <lineage>
        <taxon>Eukaryota</taxon>
        <taxon>Metazoa</taxon>
        <taxon>Ecdysozoa</taxon>
        <taxon>Arthropoda</taxon>
        <taxon>Hexapoda</taxon>
        <taxon>Insecta</taxon>
        <taxon>Pterygota</taxon>
        <taxon>Neoptera</taxon>
        <taxon>Endopterygota</taxon>
        <taxon>Diptera</taxon>
        <taxon>Brachycera</taxon>
        <taxon>Muscomorpha</taxon>
        <taxon>Ephydroidea</taxon>
        <taxon>Drosophilidae</taxon>
        <taxon>Drosophila</taxon>
    </lineage>
</organism>
<dbReference type="GeneID" id="111598724"/>
<keyword evidence="1" id="KW-1185">Reference proteome</keyword>
<dbReference type="Pfam" id="PF16039">
    <property type="entry name" value="DUF4791"/>
    <property type="match status" value="1"/>
</dbReference>
<reference evidence="2" key="1">
    <citation type="submission" date="2025-08" db="UniProtKB">
        <authorList>
            <consortium name="RefSeq"/>
        </authorList>
    </citation>
    <scope>IDENTIFICATION</scope>
    <source>
        <strain evidence="2">15085-1641.00</strain>
        <tissue evidence="2">Whole body</tissue>
    </source>
</reference>
<dbReference type="InterPro" id="IPR032007">
    <property type="entry name" value="DUF4791"/>
</dbReference>
<dbReference type="RefSeq" id="XP_023169883.2">
    <property type="nucleotide sequence ID" value="XM_023314115.2"/>
</dbReference>
<dbReference type="Proteomes" id="UP000504633">
    <property type="component" value="Unplaced"/>
</dbReference>
<dbReference type="KEGG" id="dhe:111598724"/>
<sequence>MYITAVSHLALVGASCYALYALAPGDFPYAYTAASFCLVHGLLSVVRALEGGEDCARSYAVSTGIVDVIPLPLANIEFYLQSSQSGIALVHILSLILLLYDVMGSLGDDWNSSTETVKDLSLMGNIASGTYLGVQEDNYYHVGVSAAAAVSRVLPSMLECVLPEIAPQIDTLCKAAMIGVTTYALTNP</sequence>
<proteinExistence type="predicted"/>
<evidence type="ECO:0000313" key="1">
    <source>
        <dbReference type="Proteomes" id="UP000504633"/>
    </source>
</evidence>
<name>A0A6J1LWF5_DROHY</name>